<dbReference type="RefSeq" id="XP_044551592.1">
    <property type="nucleotide sequence ID" value="XM_044687649.1"/>
</dbReference>
<dbReference type="EMBL" id="PYSW02000012">
    <property type="protein sequence ID" value="KAG2387600.1"/>
    <property type="molecule type" value="Genomic_DNA"/>
</dbReference>
<organism evidence="2 3">
    <name type="scientific">Naegleria lovaniensis</name>
    <name type="common">Amoeba</name>
    <dbReference type="NCBI Taxonomy" id="51637"/>
    <lineage>
        <taxon>Eukaryota</taxon>
        <taxon>Discoba</taxon>
        <taxon>Heterolobosea</taxon>
        <taxon>Tetramitia</taxon>
        <taxon>Eutetramitia</taxon>
        <taxon>Vahlkampfiidae</taxon>
        <taxon>Naegleria</taxon>
    </lineage>
</organism>
<sequence length="327" mass="36843">MLSRQLFSSSSTMKSILSGCSSQMRYFSILKSGISTTSQITTTNLLSASTSFYKTLPSAISTTTSSSFLLSKIASSSLDNAQQTRNYALPRRLKTKFWYEKLKKDKPNAKGSMRYARQQPEVNNTFLRQQLVALKSNRNWKRAYKLFKRLEETRANPNVEAYRKFLYVIAYRGGAMKEGFEIFKYMKKLNASLKDIRCYNTMIHACAKHSVPMNAYVIDHDENTNSFNTAVKLYSEINQRRITKTSFTIAYMAACVKSAVEKGLIQETEKQEWLATLTKDGQQVLSNSHVQKALQELSQAVFQPPAAKATTESGVASQPSGVQAQQA</sequence>
<evidence type="ECO:0000256" key="1">
    <source>
        <dbReference type="SAM" id="MobiDB-lite"/>
    </source>
</evidence>
<evidence type="ECO:0000313" key="3">
    <source>
        <dbReference type="Proteomes" id="UP000816034"/>
    </source>
</evidence>
<reference evidence="2 3" key="1">
    <citation type="journal article" date="2018" name="BMC Genomics">
        <title>The genome of Naegleria lovaniensis, the basis for a comparative approach to unravel pathogenicity factors of the human pathogenic amoeba N. fowleri.</title>
        <authorList>
            <person name="Liechti N."/>
            <person name="Schurch N."/>
            <person name="Bruggmann R."/>
            <person name="Wittwer M."/>
        </authorList>
    </citation>
    <scope>NUCLEOTIDE SEQUENCE [LARGE SCALE GENOMIC DNA]</scope>
    <source>
        <strain evidence="2 3">ATCC 30569</strain>
    </source>
</reference>
<dbReference type="Proteomes" id="UP000816034">
    <property type="component" value="Unassembled WGS sequence"/>
</dbReference>
<keyword evidence="3" id="KW-1185">Reference proteome</keyword>
<dbReference type="AlphaFoldDB" id="A0AA88GVD5"/>
<accession>A0AA88GVD5</accession>
<comment type="caution">
    <text evidence="2">The sequence shown here is derived from an EMBL/GenBank/DDBJ whole genome shotgun (WGS) entry which is preliminary data.</text>
</comment>
<dbReference type="InterPro" id="IPR011990">
    <property type="entry name" value="TPR-like_helical_dom_sf"/>
</dbReference>
<evidence type="ECO:0000313" key="2">
    <source>
        <dbReference type="EMBL" id="KAG2387600.1"/>
    </source>
</evidence>
<feature type="compositionally biased region" description="Polar residues" evidence="1">
    <location>
        <begin position="310"/>
        <end position="327"/>
    </location>
</feature>
<dbReference type="GeneID" id="68093650"/>
<protein>
    <submittedName>
        <fullName evidence="2">Uncharacterized protein</fullName>
    </submittedName>
</protein>
<feature type="region of interest" description="Disordered" evidence="1">
    <location>
        <begin position="308"/>
        <end position="327"/>
    </location>
</feature>
<name>A0AA88GVD5_NAELO</name>
<gene>
    <name evidence="2" type="ORF">C9374_001194</name>
</gene>
<dbReference type="Gene3D" id="1.25.40.10">
    <property type="entry name" value="Tetratricopeptide repeat domain"/>
    <property type="match status" value="1"/>
</dbReference>
<proteinExistence type="predicted"/>